<dbReference type="PROSITE" id="PS51257">
    <property type="entry name" value="PROKAR_LIPOPROTEIN"/>
    <property type="match status" value="1"/>
</dbReference>
<organism evidence="3 4">
    <name type="scientific">Sphingoaurantiacus capsulatus</name>
    <dbReference type="NCBI Taxonomy" id="1771310"/>
    <lineage>
        <taxon>Bacteria</taxon>
        <taxon>Pseudomonadati</taxon>
        <taxon>Pseudomonadota</taxon>
        <taxon>Alphaproteobacteria</taxon>
        <taxon>Sphingomonadales</taxon>
        <taxon>Sphingosinicellaceae</taxon>
        <taxon>Sphingoaurantiacus</taxon>
    </lineage>
</organism>
<keyword evidence="2" id="KW-0732">Signal</keyword>
<proteinExistence type="predicted"/>
<evidence type="ECO:0000256" key="2">
    <source>
        <dbReference type="SAM" id="SignalP"/>
    </source>
</evidence>
<evidence type="ECO:0000256" key="1">
    <source>
        <dbReference type="SAM" id="MobiDB-lite"/>
    </source>
</evidence>
<sequence>MRHFRNILMISSAALVLAACGADDVASPGEGTLVPAPAPSPSPSPSPTPTPTPGTPATSCATGFSDAGVVGNYRVCRIPNSINADLTIPARAGTAYQINGRVDVGIDVGGATAPRASGRAAVLTIEPGTLIFANGGDADNDFLVVNRGSQLQAVGTEARPIIFTARENLTPGGVTDTSQGLWGGIILAGRAPISNCNATVPGGSAGCEATVEGTGNALYGGELPADSSGRMQYVQIRYSGVAISPNNELQGLTTAGAGSGTTISHVQIHNSADDGIEVFGGRNSMRYLVMTGTDDDALDTDVGHQGAFQFVLAIQRTGNGSSDPRGFEIDSNGSEDALPRTDFRVANYTLVQRLTSTTVANSAAIHLRGGTDGRLVNGVVAHTANSCLNIDAAQTVRAADAALQDNGAPVFNANYFACTLATGAPTGSTAAIIDDGNVTAAQITAVLTGAPSSGNVLDGTAAGLTGTFITAGPAAAVTPFNASTMNFTGSGFLVQTSYIGAVRDANDIWYRFWTCDSGFAAFGSGSSCTSLPN</sequence>
<reference evidence="4" key="1">
    <citation type="journal article" date="2019" name="Int. J. Syst. Evol. Microbiol.">
        <title>The Global Catalogue of Microorganisms (GCM) 10K type strain sequencing project: providing services to taxonomists for standard genome sequencing and annotation.</title>
        <authorList>
            <consortium name="The Broad Institute Genomics Platform"/>
            <consortium name="The Broad Institute Genome Sequencing Center for Infectious Disease"/>
            <person name="Wu L."/>
            <person name="Ma J."/>
        </authorList>
    </citation>
    <scope>NUCLEOTIDE SEQUENCE [LARGE SCALE GENOMIC DNA]</scope>
    <source>
        <strain evidence="4">KCTC 42644</strain>
    </source>
</reference>
<dbReference type="PANTHER" id="PTHR41339">
    <property type="entry name" value="LIPL48"/>
    <property type="match status" value="1"/>
</dbReference>
<evidence type="ECO:0000313" key="3">
    <source>
        <dbReference type="EMBL" id="MFC3712870.1"/>
    </source>
</evidence>
<accession>A0ABV7X9Q9</accession>
<gene>
    <name evidence="3" type="ORF">ACFOMD_09830</name>
</gene>
<dbReference type="PANTHER" id="PTHR41339:SF1">
    <property type="entry name" value="SECRETED PROTEIN"/>
    <property type="match status" value="1"/>
</dbReference>
<feature type="compositionally biased region" description="Pro residues" evidence="1">
    <location>
        <begin position="36"/>
        <end position="54"/>
    </location>
</feature>
<feature type="region of interest" description="Disordered" evidence="1">
    <location>
        <begin position="29"/>
        <end position="60"/>
    </location>
</feature>
<feature type="signal peptide" evidence="2">
    <location>
        <begin position="1"/>
        <end position="18"/>
    </location>
</feature>
<evidence type="ECO:0000313" key="4">
    <source>
        <dbReference type="Proteomes" id="UP001595615"/>
    </source>
</evidence>
<evidence type="ECO:0008006" key="5">
    <source>
        <dbReference type="Google" id="ProtNLM"/>
    </source>
</evidence>
<dbReference type="EMBL" id="JBHRXV010000008">
    <property type="protein sequence ID" value="MFC3712870.1"/>
    <property type="molecule type" value="Genomic_DNA"/>
</dbReference>
<protein>
    <recommendedName>
        <fullName evidence="5">Lipoprotein</fullName>
    </recommendedName>
</protein>
<keyword evidence="4" id="KW-1185">Reference proteome</keyword>
<name>A0ABV7X9Q9_9SPHN</name>
<comment type="caution">
    <text evidence="3">The sequence shown here is derived from an EMBL/GenBank/DDBJ whole genome shotgun (WGS) entry which is preliminary data.</text>
</comment>
<dbReference type="RefSeq" id="WP_380860596.1">
    <property type="nucleotide sequence ID" value="NZ_JBHRXV010000008.1"/>
</dbReference>
<dbReference type="Proteomes" id="UP001595615">
    <property type="component" value="Unassembled WGS sequence"/>
</dbReference>
<feature type="chain" id="PRO_5046673551" description="Lipoprotein" evidence="2">
    <location>
        <begin position="19"/>
        <end position="533"/>
    </location>
</feature>